<proteinExistence type="predicted"/>
<keyword evidence="3" id="KW-1185">Reference proteome</keyword>
<reference evidence="2" key="1">
    <citation type="submission" date="2021-02" db="EMBL/GenBank/DDBJ databases">
        <authorList>
            <person name="Nowell W R."/>
        </authorList>
    </citation>
    <scope>NUCLEOTIDE SEQUENCE</scope>
</reference>
<feature type="non-terminal residue" evidence="2">
    <location>
        <position position="1"/>
    </location>
</feature>
<dbReference type="Proteomes" id="UP000663873">
    <property type="component" value="Unassembled WGS sequence"/>
</dbReference>
<organism evidence="2 3">
    <name type="scientific">Rotaria socialis</name>
    <dbReference type="NCBI Taxonomy" id="392032"/>
    <lineage>
        <taxon>Eukaryota</taxon>
        <taxon>Metazoa</taxon>
        <taxon>Spiralia</taxon>
        <taxon>Gnathifera</taxon>
        <taxon>Rotifera</taxon>
        <taxon>Eurotatoria</taxon>
        <taxon>Bdelloidea</taxon>
        <taxon>Philodinida</taxon>
        <taxon>Philodinidae</taxon>
        <taxon>Rotaria</taxon>
    </lineage>
</organism>
<feature type="compositionally biased region" description="Polar residues" evidence="1">
    <location>
        <begin position="39"/>
        <end position="52"/>
    </location>
</feature>
<evidence type="ECO:0000313" key="2">
    <source>
        <dbReference type="EMBL" id="CAF4783771.1"/>
    </source>
</evidence>
<dbReference type="AlphaFoldDB" id="A0A821NF84"/>
<feature type="region of interest" description="Disordered" evidence="1">
    <location>
        <begin position="39"/>
        <end position="72"/>
    </location>
</feature>
<name>A0A821NF84_9BILA</name>
<accession>A0A821NF84</accession>
<protein>
    <submittedName>
        <fullName evidence="2">Uncharacterized protein</fullName>
    </submittedName>
</protein>
<evidence type="ECO:0000313" key="3">
    <source>
        <dbReference type="Proteomes" id="UP000663873"/>
    </source>
</evidence>
<dbReference type="EMBL" id="CAJOBP010044995">
    <property type="protein sequence ID" value="CAF4783771.1"/>
    <property type="molecule type" value="Genomic_DNA"/>
</dbReference>
<feature type="compositionally biased region" description="Low complexity" evidence="1">
    <location>
        <begin position="62"/>
        <end position="72"/>
    </location>
</feature>
<comment type="caution">
    <text evidence="2">The sequence shown here is derived from an EMBL/GenBank/DDBJ whole genome shotgun (WGS) entry which is preliminary data.</text>
</comment>
<gene>
    <name evidence="2" type="ORF">UJA718_LOCUS40500</name>
</gene>
<evidence type="ECO:0000256" key="1">
    <source>
        <dbReference type="SAM" id="MobiDB-lite"/>
    </source>
</evidence>
<sequence length="97" mass="10801">TSSIMIRLHSPIPEPARLVQQTLSPKSANDNMDLTSVTSHETYQENNLSTHQTNDEAQKRFSSQSVIPSPVSSNFHSQTYRVLSQLSDAIQLESNVC</sequence>